<organism evidence="1 2">
    <name type="scientific">Coniosporium uncinatum</name>
    <dbReference type="NCBI Taxonomy" id="93489"/>
    <lineage>
        <taxon>Eukaryota</taxon>
        <taxon>Fungi</taxon>
        <taxon>Dikarya</taxon>
        <taxon>Ascomycota</taxon>
        <taxon>Pezizomycotina</taxon>
        <taxon>Dothideomycetes</taxon>
        <taxon>Dothideomycetes incertae sedis</taxon>
        <taxon>Coniosporium</taxon>
    </lineage>
</organism>
<name>A0ACC3DQE0_9PEZI</name>
<comment type="caution">
    <text evidence="1">The sequence shown here is derived from an EMBL/GenBank/DDBJ whole genome shotgun (WGS) entry which is preliminary data.</text>
</comment>
<accession>A0ACC3DQE0</accession>
<gene>
    <name evidence="1" type="ORF">LTS18_006502</name>
</gene>
<proteinExistence type="predicted"/>
<dbReference type="Proteomes" id="UP001186974">
    <property type="component" value="Unassembled WGS sequence"/>
</dbReference>
<reference evidence="1" key="1">
    <citation type="submission" date="2024-09" db="EMBL/GenBank/DDBJ databases">
        <title>Black Yeasts Isolated from many extreme environments.</title>
        <authorList>
            <person name="Coleine C."/>
            <person name="Stajich J.E."/>
            <person name="Selbmann L."/>
        </authorList>
    </citation>
    <scope>NUCLEOTIDE SEQUENCE</scope>
    <source>
        <strain evidence="1">CCFEE 5737</strain>
    </source>
</reference>
<protein>
    <submittedName>
        <fullName evidence="1">Uncharacterized protein</fullName>
    </submittedName>
</protein>
<evidence type="ECO:0000313" key="2">
    <source>
        <dbReference type="Proteomes" id="UP001186974"/>
    </source>
</evidence>
<dbReference type="EMBL" id="JAWDJW010001578">
    <property type="protein sequence ID" value="KAK3078835.1"/>
    <property type="molecule type" value="Genomic_DNA"/>
</dbReference>
<evidence type="ECO:0000313" key="1">
    <source>
        <dbReference type="EMBL" id="KAK3078835.1"/>
    </source>
</evidence>
<sequence>MAWSVNLALCVILFASTLFLHFCLKRDNRRMDEAEAAGYTIEDGDDKGMATAIEHAGETPTAGRRLGGTRSGATARYDT</sequence>
<keyword evidence="2" id="KW-1185">Reference proteome</keyword>